<keyword evidence="2" id="KW-1185">Reference proteome</keyword>
<organism evidence="1 2">
    <name type="scientific">Mesorhizobium delmotii</name>
    <dbReference type="NCBI Taxonomy" id="1631247"/>
    <lineage>
        <taxon>Bacteria</taxon>
        <taxon>Pseudomonadati</taxon>
        <taxon>Pseudomonadota</taxon>
        <taxon>Alphaproteobacteria</taxon>
        <taxon>Hyphomicrobiales</taxon>
        <taxon>Phyllobacteriaceae</taxon>
        <taxon>Mesorhizobium</taxon>
    </lineage>
</organism>
<dbReference type="InterPro" id="IPR029058">
    <property type="entry name" value="AB_hydrolase_fold"/>
</dbReference>
<gene>
    <name evidence="1" type="ORF">BQ8482_130048</name>
</gene>
<dbReference type="Proteomes" id="UP000245698">
    <property type="component" value="Unassembled WGS sequence"/>
</dbReference>
<name>A0A2P9AGA3_9HYPH</name>
<proteinExistence type="predicted"/>
<dbReference type="SUPFAM" id="SSF53474">
    <property type="entry name" value="alpha/beta-Hydrolases"/>
    <property type="match status" value="1"/>
</dbReference>
<dbReference type="Gene3D" id="3.40.50.1820">
    <property type="entry name" value="alpha/beta hydrolase"/>
    <property type="match status" value="1"/>
</dbReference>
<protein>
    <submittedName>
        <fullName evidence="1">Uncharacterized protein</fullName>
    </submittedName>
</protein>
<sequence>MLHQNAPIVLVHGLFGNLQDKRILSAFGGRSVHAPELIGYGEYRQVDVSGLALNDQADHVVRYINNLDVEKFISLATLLAVPYLLLCAN</sequence>
<reference evidence="2" key="1">
    <citation type="submission" date="2016-12" db="EMBL/GenBank/DDBJ databases">
        <authorList>
            <person name="Brunel B."/>
        </authorList>
    </citation>
    <scope>NUCLEOTIDE SEQUENCE [LARGE SCALE GENOMIC DNA]</scope>
</reference>
<evidence type="ECO:0000313" key="1">
    <source>
        <dbReference type="EMBL" id="SJM30149.1"/>
    </source>
</evidence>
<dbReference type="AlphaFoldDB" id="A0A2P9AGA3"/>
<dbReference type="EMBL" id="FUIG01000019">
    <property type="protein sequence ID" value="SJM30149.1"/>
    <property type="molecule type" value="Genomic_DNA"/>
</dbReference>
<accession>A0A2P9AGA3</accession>
<evidence type="ECO:0000313" key="2">
    <source>
        <dbReference type="Proteomes" id="UP000245698"/>
    </source>
</evidence>